<evidence type="ECO:0000313" key="1">
    <source>
        <dbReference type="EMBL" id="KAF5870680.1"/>
    </source>
</evidence>
<proteinExistence type="predicted"/>
<protein>
    <submittedName>
        <fullName evidence="1">Uncharacterized protein</fullName>
    </submittedName>
</protein>
<sequence length="96" mass="11627">MAPMFMYEDRFRIDCQRQLSFCARRTKCSITARLYLVHRGCRYRYRTWKDYEHQQRVDLTQIGVKYVTLVKSRSHIAIFIMLECAGSIRDHQPQSF</sequence>
<comment type="caution">
    <text evidence="1">The sequence shown here is derived from an EMBL/GenBank/DDBJ whole genome shotgun (WGS) entry which is preliminary data.</text>
</comment>
<reference evidence="1 2" key="1">
    <citation type="journal article" date="2020" name="Phytopathology">
        <title>A high-quality genome resource of Botrytis fragariae, a new and rapidly spreading fungal pathogen causing strawberry gray mold in the U.S.A.</title>
        <authorList>
            <person name="Wu Y."/>
            <person name="Saski C.A."/>
            <person name="Schnabel G."/>
            <person name="Xiao S."/>
            <person name="Hu M."/>
        </authorList>
    </citation>
    <scope>NUCLEOTIDE SEQUENCE [LARGE SCALE GENOMIC DNA]</scope>
    <source>
        <strain evidence="1 2">BVB16</strain>
    </source>
</reference>
<dbReference type="GeneID" id="59263269"/>
<name>A0A8H6ANU4_9HELO</name>
<dbReference type="Proteomes" id="UP000531561">
    <property type="component" value="Unassembled WGS sequence"/>
</dbReference>
<dbReference type="EMBL" id="JABFCT010000013">
    <property type="protein sequence ID" value="KAF5870680.1"/>
    <property type="molecule type" value="Genomic_DNA"/>
</dbReference>
<accession>A0A8H6ANU4</accession>
<evidence type="ECO:0000313" key="2">
    <source>
        <dbReference type="Proteomes" id="UP000531561"/>
    </source>
</evidence>
<dbReference type="RefSeq" id="XP_037189627.1">
    <property type="nucleotide sequence ID" value="XM_037339577.1"/>
</dbReference>
<organism evidence="1 2">
    <name type="scientific">Botrytis fragariae</name>
    <dbReference type="NCBI Taxonomy" id="1964551"/>
    <lineage>
        <taxon>Eukaryota</taxon>
        <taxon>Fungi</taxon>
        <taxon>Dikarya</taxon>
        <taxon>Ascomycota</taxon>
        <taxon>Pezizomycotina</taxon>
        <taxon>Leotiomycetes</taxon>
        <taxon>Helotiales</taxon>
        <taxon>Sclerotiniaceae</taxon>
        <taxon>Botrytis</taxon>
    </lineage>
</organism>
<dbReference type="OrthoDB" id="10521720at2759"/>
<keyword evidence="2" id="KW-1185">Reference proteome</keyword>
<dbReference type="AlphaFoldDB" id="A0A8H6ANU4"/>
<gene>
    <name evidence="1" type="ORF">Bfra_009227</name>
</gene>